<feature type="domain" description="R3H" evidence="7">
    <location>
        <begin position="141"/>
        <end position="207"/>
    </location>
</feature>
<dbReference type="InterPro" id="IPR039247">
    <property type="entry name" value="KhpB"/>
</dbReference>
<sequence>MKQVEKSGKTVEEAVEAALAELQVTRDQVEVQVLEEPTKGLFGILGGKAARILVIVKDNPVEKAKAFLAGIFERMNIEKIEIEASKKEDYIVINFKGPDLGVLIGRRGDTLDALQYLVNLVANKNSKERVRFILDVEGYRKRREETLGKLAFRLAEKVKRKGKDVVLEPMSPHERRIIHTALQDHKEVFTYSEGDEPFRKVIIAPKK</sequence>
<dbReference type="GO" id="GO:0003723">
    <property type="term" value="F:RNA binding"/>
    <property type="evidence" value="ECO:0007669"/>
    <property type="project" value="UniProtKB-UniRule"/>
</dbReference>
<comment type="domain">
    <text evidence="6">Has an N-terminal Jag-N domain and 2 RNA-binding domains (KH and R3H).</text>
</comment>
<dbReference type="Gene3D" id="3.30.300.20">
    <property type="match status" value="1"/>
</dbReference>
<dbReference type="Gene3D" id="3.30.30.80">
    <property type="entry name" value="probable RNA-binding protein from clostridium symbiosum atcc 14940"/>
    <property type="match status" value="1"/>
</dbReference>
<dbReference type="RefSeq" id="WP_052218929.1">
    <property type="nucleotide sequence ID" value="NZ_LGTE01000029.1"/>
</dbReference>
<comment type="similarity">
    <text evidence="6">Belongs to the KhpB RNA-binding protein family.</text>
</comment>
<dbReference type="SMART" id="SM00393">
    <property type="entry name" value="R3H"/>
    <property type="match status" value="1"/>
</dbReference>
<dbReference type="Pfam" id="PF14804">
    <property type="entry name" value="Jag_N"/>
    <property type="match status" value="1"/>
</dbReference>
<dbReference type="PANTHER" id="PTHR35800">
    <property type="entry name" value="PROTEIN JAG"/>
    <property type="match status" value="1"/>
</dbReference>
<gene>
    <name evidence="6" type="primary">khpB</name>
    <name evidence="6" type="synonym">eloR</name>
    <name evidence="8" type="ORF">Tfer_2965</name>
</gene>
<dbReference type="PATRIC" id="fig|281456.6.peg.3099"/>
<dbReference type="AlphaFoldDB" id="A0A0L6VZE3"/>
<dbReference type="EMBL" id="LGTE01000029">
    <property type="protein sequence ID" value="KNZ68503.1"/>
    <property type="molecule type" value="Genomic_DNA"/>
</dbReference>
<dbReference type="PANTHER" id="PTHR35800:SF1">
    <property type="entry name" value="RNA-BINDING PROTEIN KHPB"/>
    <property type="match status" value="1"/>
</dbReference>
<keyword evidence="2 6" id="KW-0694">RNA-binding</keyword>
<dbReference type="InterPro" id="IPR034079">
    <property type="entry name" value="R3H_KhpB"/>
</dbReference>
<dbReference type="PROSITE" id="PS51061">
    <property type="entry name" value="R3H"/>
    <property type="match status" value="1"/>
</dbReference>
<dbReference type="Gene3D" id="3.30.1370.50">
    <property type="entry name" value="R3H-like domain"/>
    <property type="match status" value="1"/>
</dbReference>
<dbReference type="Pfam" id="PF13083">
    <property type="entry name" value="KH_KhpA-B"/>
    <property type="match status" value="1"/>
</dbReference>
<evidence type="ECO:0000256" key="4">
    <source>
        <dbReference type="ARBA" id="ARBA00023186"/>
    </source>
</evidence>
<keyword evidence="9" id="KW-1185">Reference proteome</keyword>
<evidence type="ECO:0000256" key="5">
    <source>
        <dbReference type="ARBA" id="ARBA00023316"/>
    </source>
</evidence>
<evidence type="ECO:0000256" key="6">
    <source>
        <dbReference type="HAMAP-Rule" id="MF_00867"/>
    </source>
</evidence>
<dbReference type="InterPro" id="IPR001374">
    <property type="entry name" value="R3H_dom"/>
</dbReference>
<dbReference type="InterPro" id="IPR036867">
    <property type="entry name" value="R3H_dom_sf"/>
</dbReference>
<keyword evidence="4 6" id="KW-0143">Chaperone</keyword>
<dbReference type="GO" id="GO:0008360">
    <property type="term" value="P:regulation of cell shape"/>
    <property type="evidence" value="ECO:0007669"/>
    <property type="project" value="UniProtKB-KW"/>
</dbReference>
<reference evidence="9" key="1">
    <citation type="submission" date="2015-07" db="EMBL/GenBank/DDBJ databases">
        <title>Complete Genome of Thermincola ferriacetica strain Z-0001T.</title>
        <authorList>
            <person name="Lusk B."/>
            <person name="Badalamenti J.P."/>
            <person name="Parameswaran P."/>
            <person name="Bond D.R."/>
            <person name="Torres C.I."/>
        </authorList>
    </citation>
    <scope>NUCLEOTIDE SEQUENCE [LARGE SCALE GENOMIC DNA]</scope>
    <source>
        <strain evidence="9">Z-0001</strain>
    </source>
</reference>
<evidence type="ECO:0000256" key="2">
    <source>
        <dbReference type="ARBA" id="ARBA00022884"/>
    </source>
</evidence>
<dbReference type="SUPFAM" id="SSF82708">
    <property type="entry name" value="R3H domain"/>
    <property type="match status" value="1"/>
</dbReference>
<evidence type="ECO:0000313" key="8">
    <source>
        <dbReference type="EMBL" id="KNZ68503.1"/>
    </source>
</evidence>
<dbReference type="SMART" id="SM01245">
    <property type="entry name" value="Jag_N"/>
    <property type="match status" value="1"/>
</dbReference>
<evidence type="ECO:0000313" key="9">
    <source>
        <dbReference type="Proteomes" id="UP000037175"/>
    </source>
</evidence>
<name>A0A0L6VZE3_9FIRM</name>
<evidence type="ECO:0000259" key="7">
    <source>
        <dbReference type="PROSITE" id="PS51061"/>
    </source>
</evidence>
<dbReference type="Proteomes" id="UP000037175">
    <property type="component" value="Unassembled WGS sequence"/>
</dbReference>
<accession>A0A0L6VZE3</accession>
<comment type="function">
    <text evidence="6">A probable RNA chaperone. Forms a complex with KhpA which binds to cellular RNA and controls its expression. Plays a role in peptidoglycan (PG) homeostasis and cell length regulation.</text>
</comment>
<evidence type="ECO:0000256" key="3">
    <source>
        <dbReference type="ARBA" id="ARBA00022960"/>
    </source>
</evidence>
<evidence type="ECO:0000256" key="1">
    <source>
        <dbReference type="ARBA" id="ARBA00022490"/>
    </source>
</evidence>
<dbReference type="InterPro" id="IPR032782">
    <property type="entry name" value="KhpB_N"/>
</dbReference>
<dbReference type="GO" id="GO:0009252">
    <property type="term" value="P:peptidoglycan biosynthetic process"/>
    <property type="evidence" value="ECO:0007669"/>
    <property type="project" value="UniProtKB-UniRule"/>
</dbReference>
<organism evidence="8 9">
    <name type="scientific">Thermincola ferriacetica</name>
    <dbReference type="NCBI Taxonomy" id="281456"/>
    <lineage>
        <taxon>Bacteria</taxon>
        <taxon>Bacillati</taxon>
        <taxon>Bacillota</taxon>
        <taxon>Clostridia</taxon>
        <taxon>Eubacteriales</taxon>
        <taxon>Thermincolaceae</taxon>
        <taxon>Thermincola</taxon>
    </lineage>
</organism>
<dbReference type="GO" id="GO:0005737">
    <property type="term" value="C:cytoplasm"/>
    <property type="evidence" value="ECO:0007669"/>
    <property type="project" value="UniProtKB-SubCell"/>
</dbReference>
<comment type="subunit">
    <text evidence="6">Forms a complex with KhpA.</text>
</comment>
<keyword evidence="1 6" id="KW-0963">Cytoplasm</keyword>
<keyword evidence="5 6" id="KW-0961">Cell wall biogenesis/degradation</keyword>
<dbReference type="InterPro" id="IPR038008">
    <property type="entry name" value="Jag_KH"/>
</dbReference>
<proteinExistence type="inferred from homology"/>
<keyword evidence="3 6" id="KW-0133">Cell shape</keyword>
<dbReference type="HAMAP" id="MF_00867">
    <property type="entry name" value="KhpB"/>
    <property type="match status" value="1"/>
</dbReference>
<protein>
    <recommendedName>
        <fullName evidence="6">RNA-binding protein KhpB</fullName>
    </recommendedName>
    <alternativeName>
        <fullName evidence="6">RNA-binding protein EloR</fullName>
    </alternativeName>
</protein>
<comment type="subcellular location">
    <subcellularLocation>
        <location evidence="6">Cytoplasm</location>
    </subcellularLocation>
</comment>
<dbReference type="GO" id="GO:0071555">
    <property type="term" value="P:cell wall organization"/>
    <property type="evidence" value="ECO:0007669"/>
    <property type="project" value="UniProtKB-KW"/>
</dbReference>
<comment type="caution">
    <text evidence="8">The sequence shown here is derived from an EMBL/GenBank/DDBJ whole genome shotgun (WGS) entry which is preliminary data.</text>
</comment>
<dbReference type="Pfam" id="PF01424">
    <property type="entry name" value="R3H"/>
    <property type="match status" value="1"/>
</dbReference>
<dbReference type="NCBIfam" id="NF041568">
    <property type="entry name" value="Jag_EloR"/>
    <property type="match status" value="1"/>
</dbReference>
<dbReference type="InterPro" id="IPR038247">
    <property type="entry name" value="Jag_N_dom_sf"/>
</dbReference>
<feature type="region of interest" description="Jag_N domain" evidence="6">
    <location>
        <begin position="5"/>
        <end position="55"/>
    </location>
</feature>
<dbReference type="CDD" id="cd02414">
    <property type="entry name" value="KH-II_Jag"/>
    <property type="match status" value="1"/>
</dbReference>
<dbReference type="InterPro" id="IPR015946">
    <property type="entry name" value="KH_dom-like_a/b"/>
</dbReference>
<dbReference type="CDD" id="cd02644">
    <property type="entry name" value="R3H_jag"/>
    <property type="match status" value="1"/>
</dbReference>